<proteinExistence type="predicted"/>
<feature type="region of interest" description="Disordered" evidence="1">
    <location>
        <begin position="1"/>
        <end position="46"/>
    </location>
</feature>
<evidence type="ECO:0000256" key="1">
    <source>
        <dbReference type="SAM" id="MobiDB-lite"/>
    </source>
</evidence>
<reference evidence="3" key="1">
    <citation type="submission" date="2012-11" db="EMBL/GenBank/DDBJ databases">
        <authorList>
            <person name="Becker E.A."/>
            <person name="Seitzer P."/>
            <person name="Tritt A."/>
            <person name="Larsen D."/>
            <person name="Yao A."/>
            <person name="Wu D."/>
            <person name="Darling A."/>
            <person name="Eisen J.A."/>
            <person name="Facciotti M.T."/>
        </authorList>
    </citation>
    <scope>NUCLEOTIDE SEQUENCE [LARGE SCALE GENOMIC DNA]</scope>
    <source>
        <strain evidence="3">ATCC 29605 / DSM 3757 / JCM 8879 / NBRC 14742 / NCIMB 2012 / VKM B-1768 / DS2</strain>
    </source>
</reference>
<dbReference type="Proteomes" id="UP000011532">
    <property type="component" value="Unassembled WGS sequence"/>
</dbReference>
<name>L9V4V1_HALVD</name>
<gene>
    <name evidence="2" type="ORF">C498_09691</name>
</gene>
<accession>L9V4V1</accession>
<protein>
    <submittedName>
        <fullName evidence="2">Uncharacterized protein</fullName>
    </submittedName>
</protein>
<dbReference type="PATRIC" id="fig|309800.29.peg.1893"/>
<dbReference type="EMBL" id="AOHU01000052">
    <property type="protein sequence ID" value="ELY32089.1"/>
    <property type="molecule type" value="Genomic_DNA"/>
</dbReference>
<evidence type="ECO:0000313" key="2">
    <source>
        <dbReference type="EMBL" id="ELY32089.1"/>
    </source>
</evidence>
<comment type="caution">
    <text evidence="2">The sequence shown here is derived from an EMBL/GenBank/DDBJ whole genome shotgun (WGS) entry which is preliminary data.</text>
</comment>
<sequence>MAVSNAGEPNGSPASSGLCAGRTLGVRSFDARRPKKNTGKNAYNAA</sequence>
<reference evidence="2 3" key="2">
    <citation type="journal article" date="2014" name="PLoS Genet.">
        <title>Phylogenetically driven sequencing of extremely halophilic archaea reveals strategies for static and dynamic osmo-response.</title>
        <authorList>
            <person name="Becker E.A."/>
            <person name="Seitzer P.M."/>
            <person name="Tritt A."/>
            <person name="Larsen D."/>
            <person name="Krusor M."/>
            <person name="Yao A.I."/>
            <person name="Wu D."/>
            <person name="Madern D."/>
            <person name="Eisen J.A."/>
            <person name="Darling A.E."/>
            <person name="Facciotti M.T."/>
        </authorList>
    </citation>
    <scope>NUCLEOTIDE SEQUENCE [LARGE SCALE GENOMIC DNA]</scope>
    <source>
        <strain evidence="3">ATCC 29605 / DSM 3757 / JCM 8879 / NBRC 14742 / NCIMB 2012 / VKM B-1768 / DS2</strain>
    </source>
</reference>
<dbReference type="AlphaFoldDB" id="L9V4V1"/>
<evidence type="ECO:0000313" key="3">
    <source>
        <dbReference type="Proteomes" id="UP000011532"/>
    </source>
</evidence>
<organism evidence="2 3">
    <name type="scientific">Haloferax volcanii (strain ATCC 29605 / DSM 3757 / JCM 8879 / NBRC 14742 / NCIMB 2012 / VKM B-1768 / DS2)</name>
    <name type="common">Halobacterium volcanii</name>
    <dbReference type="NCBI Taxonomy" id="309800"/>
    <lineage>
        <taxon>Archaea</taxon>
        <taxon>Methanobacteriati</taxon>
        <taxon>Methanobacteriota</taxon>
        <taxon>Stenosarchaea group</taxon>
        <taxon>Halobacteria</taxon>
        <taxon>Halobacteriales</taxon>
        <taxon>Haloferacaceae</taxon>
        <taxon>Haloferax</taxon>
    </lineage>
</organism>